<comment type="caution">
    <text evidence="3">The sequence shown here is derived from an EMBL/GenBank/DDBJ whole genome shotgun (WGS) entry which is preliminary data.</text>
</comment>
<feature type="region of interest" description="Disordered" evidence="1">
    <location>
        <begin position="65"/>
        <end position="93"/>
    </location>
</feature>
<dbReference type="Proteomes" id="UP001153365">
    <property type="component" value="Unassembled WGS sequence"/>
</dbReference>
<dbReference type="AlphaFoldDB" id="A0AAV0B446"/>
<feature type="compositionally biased region" description="Polar residues" evidence="1">
    <location>
        <begin position="959"/>
        <end position="977"/>
    </location>
</feature>
<gene>
    <name evidence="3" type="ORF">PPACK8108_LOCUS11730</name>
</gene>
<keyword evidence="4" id="KW-1185">Reference proteome</keyword>
<keyword evidence="2" id="KW-0472">Membrane</keyword>
<keyword evidence="2" id="KW-1133">Transmembrane helix</keyword>
<feature type="compositionally biased region" description="Polar residues" evidence="1">
    <location>
        <begin position="933"/>
        <end position="946"/>
    </location>
</feature>
<feature type="transmembrane region" description="Helical" evidence="2">
    <location>
        <begin position="15"/>
        <end position="36"/>
    </location>
</feature>
<evidence type="ECO:0000313" key="4">
    <source>
        <dbReference type="Proteomes" id="UP001153365"/>
    </source>
</evidence>
<feature type="compositionally biased region" description="Basic and acidic residues" evidence="1">
    <location>
        <begin position="251"/>
        <end position="264"/>
    </location>
</feature>
<feature type="compositionally biased region" description="Basic and acidic residues" evidence="1">
    <location>
        <begin position="272"/>
        <end position="281"/>
    </location>
</feature>
<feature type="region of interest" description="Disordered" evidence="1">
    <location>
        <begin position="244"/>
        <end position="317"/>
    </location>
</feature>
<feature type="region of interest" description="Disordered" evidence="1">
    <location>
        <begin position="885"/>
        <end position="912"/>
    </location>
</feature>
<name>A0AAV0B446_PHAPC</name>
<protein>
    <submittedName>
        <fullName evidence="3">Expressed protein</fullName>
    </submittedName>
</protein>
<organism evidence="3 4">
    <name type="scientific">Phakopsora pachyrhizi</name>
    <name type="common">Asian soybean rust disease fungus</name>
    <dbReference type="NCBI Taxonomy" id="170000"/>
    <lineage>
        <taxon>Eukaryota</taxon>
        <taxon>Fungi</taxon>
        <taxon>Dikarya</taxon>
        <taxon>Basidiomycota</taxon>
        <taxon>Pucciniomycotina</taxon>
        <taxon>Pucciniomycetes</taxon>
        <taxon>Pucciniales</taxon>
        <taxon>Phakopsoraceae</taxon>
        <taxon>Phakopsora</taxon>
    </lineage>
</organism>
<reference evidence="3" key="1">
    <citation type="submission" date="2022-06" db="EMBL/GenBank/DDBJ databases">
        <authorList>
            <consortium name="SYNGENTA / RWTH Aachen University"/>
        </authorList>
    </citation>
    <scope>NUCLEOTIDE SEQUENCE</scope>
</reference>
<feature type="region of interest" description="Disordered" evidence="1">
    <location>
        <begin position="191"/>
        <end position="222"/>
    </location>
</feature>
<feature type="compositionally biased region" description="Polar residues" evidence="1">
    <location>
        <begin position="65"/>
        <end position="88"/>
    </location>
</feature>
<feature type="region of interest" description="Disordered" evidence="1">
    <location>
        <begin position="933"/>
        <end position="981"/>
    </location>
</feature>
<dbReference type="EMBL" id="CALTRL010002741">
    <property type="protein sequence ID" value="CAH7676580.1"/>
    <property type="molecule type" value="Genomic_DNA"/>
</dbReference>
<proteinExistence type="predicted"/>
<keyword evidence="2" id="KW-0812">Transmembrane</keyword>
<accession>A0AAV0B446</accession>
<feature type="region of interest" description="Disordered" evidence="1">
    <location>
        <begin position="790"/>
        <end position="820"/>
    </location>
</feature>
<sequence length="1151" mass="127035">MFENFGSISFIKNFLGLYSPLALYAVAIAFAFLAYITNPSEKSCRRFLSQISFLDQLSQLSPNHISAPSKRTSSLNPSAKPRSNNANGKISLHPRIPPYTRHNLYICTIILMESDFRSNSPISREDDGADDNNSQPSWCLGIFGTWWQLDRQKFATWARKFLEFNIRTAALQFWLIPDFWAPTSSINSDNKDIPVLLSKPKKKKRRPSQTQKTFSVVVPSSSFPAQTSSDVIFFEKSEEVHYQAPRNLSHASKENDNSKEKKSSTSDAGSAEEDRPLKEQLHVSPLVSPLSPQDQNLPTEEGCMEFFHTPPPQAKGHKTRNLVKKLSSSSSNNIDLLFVNHKASSGGVSVDGEANLQNFPQNLDIKPSNSSETCDGLNSNEVKATESRFDVVKKEFYKTESKVSLQNLQIVDLEGNNLLKSNDKVENPCPNYSKIDQQRIKPQSELQSAKSKHGEILKNLPKLVIQDEKAKVLLKEELAKTELDFQLTSKMSEPKSVHQLKNSEKTLSCIYKDSQKRLSNRKRAKSHSQVTRVWGTHAKLDCTEKQFGSLTSKDIEESFCHERGANFDKGNTRAVGRWVTRSNEEPNPFNLISPTVNQKCLASRLSIPAAETQPLNSIQHSIEPATPYNLVEILQNDIRATFTSLPNLEAHVLTSMGLSWNQIPLNTIHQPIIMQDYTGAGIDNKFPYNYEQHGSQSTLPYGNIGPPNVRSCLLPPSPSTYEHCASLHHNSSPMMSLVDEIHGMHSSSILQSIGSCPPTRSELIDSLCSTSRPGSSGSLLQKHNHLSPISETSYASPRHQGLGFSLDRSGDEVSETSTSSLCHSPMLARLGTHKDLPLVSSDISSYVQSTAETSATGVTDFKEMSDLSSKLSLLNSLSDCDISSRNERGSLGWNSEPLRRGHHSTQSLGSISQGGKALDSVLDCMSGSTVSCSQNFGSQPSSNTGSDAGDQSPAPKHQIQASPSSATSVSRPFTNPATLADASDKTHASIYEFSAKKCSSLKRNGMGDRLKEQPVPISNSTFESYDHLGVQFFSAEENVFSQHEKSILLNPRKDALKEARNFLWSHKAYRKPLEVDVKKSENFALKADYFANQVENNSNDRPSQDFSLLGDLLSPGEALPSDCTRAACSGLFGPIGEVNYMSNLAGGDKKN</sequence>
<evidence type="ECO:0000256" key="1">
    <source>
        <dbReference type="SAM" id="MobiDB-lite"/>
    </source>
</evidence>
<feature type="compositionally biased region" description="Low complexity" evidence="1">
    <location>
        <begin position="208"/>
        <end position="222"/>
    </location>
</feature>
<evidence type="ECO:0000256" key="2">
    <source>
        <dbReference type="SAM" id="Phobius"/>
    </source>
</evidence>
<evidence type="ECO:0000313" key="3">
    <source>
        <dbReference type="EMBL" id="CAH7676580.1"/>
    </source>
</evidence>